<dbReference type="GO" id="GO:0005739">
    <property type="term" value="C:mitochondrion"/>
    <property type="evidence" value="ECO:0007669"/>
    <property type="project" value="TreeGrafter"/>
</dbReference>
<dbReference type="EMBL" id="KZ819291">
    <property type="protein sequence ID" value="PWN98623.1"/>
    <property type="molecule type" value="Genomic_DNA"/>
</dbReference>
<protein>
    <recommendedName>
        <fullName evidence="4">NAD(P)-binding protein</fullName>
    </recommendedName>
</protein>
<dbReference type="InterPro" id="IPR036291">
    <property type="entry name" value="NAD(P)-bd_dom_sf"/>
</dbReference>
<organism evidence="2 3">
    <name type="scientific">Tilletiopsis washingtonensis</name>
    <dbReference type="NCBI Taxonomy" id="58919"/>
    <lineage>
        <taxon>Eukaryota</taxon>
        <taxon>Fungi</taxon>
        <taxon>Dikarya</taxon>
        <taxon>Basidiomycota</taxon>
        <taxon>Ustilaginomycotina</taxon>
        <taxon>Exobasidiomycetes</taxon>
        <taxon>Entylomatales</taxon>
        <taxon>Entylomatales incertae sedis</taxon>
        <taxon>Tilletiopsis</taxon>
    </lineage>
</organism>
<evidence type="ECO:0008006" key="4">
    <source>
        <dbReference type="Google" id="ProtNLM"/>
    </source>
</evidence>
<evidence type="ECO:0000256" key="1">
    <source>
        <dbReference type="SAM" id="MobiDB-lite"/>
    </source>
</evidence>
<dbReference type="PROSITE" id="PS51257">
    <property type="entry name" value="PROKAR_LIPOPROTEIN"/>
    <property type="match status" value="1"/>
</dbReference>
<dbReference type="AlphaFoldDB" id="A0A316ZEE8"/>
<dbReference type="GO" id="GO:0044877">
    <property type="term" value="F:protein-containing complex binding"/>
    <property type="evidence" value="ECO:0007669"/>
    <property type="project" value="TreeGrafter"/>
</dbReference>
<dbReference type="PANTHER" id="PTHR12126:SF16">
    <property type="entry name" value="MIOREX COMPLEX COMPONENT 2"/>
    <property type="match status" value="1"/>
</dbReference>
<dbReference type="STRING" id="58919.A0A316ZEE8"/>
<dbReference type="PANTHER" id="PTHR12126">
    <property type="entry name" value="NADH-UBIQUINONE OXIDOREDUCTASE 39 KDA SUBUNIT-RELATED"/>
    <property type="match status" value="1"/>
</dbReference>
<dbReference type="SUPFAM" id="SSF51735">
    <property type="entry name" value="NAD(P)-binding Rossmann-fold domains"/>
    <property type="match status" value="1"/>
</dbReference>
<accession>A0A316ZEE8</accession>
<dbReference type="GeneID" id="37269817"/>
<dbReference type="Gene3D" id="3.40.50.720">
    <property type="entry name" value="NAD(P)-binding Rossmann-like Domain"/>
    <property type="match status" value="1"/>
</dbReference>
<dbReference type="Proteomes" id="UP000245946">
    <property type="component" value="Unassembled WGS sequence"/>
</dbReference>
<dbReference type="InterPro" id="IPR051207">
    <property type="entry name" value="ComplexI_NDUFA9_subunit"/>
</dbReference>
<reference evidence="2 3" key="1">
    <citation type="journal article" date="2018" name="Mol. Biol. Evol.">
        <title>Broad Genomic Sampling Reveals a Smut Pathogenic Ancestry of the Fungal Clade Ustilaginomycotina.</title>
        <authorList>
            <person name="Kijpornyongpan T."/>
            <person name="Mondo S.J."/>
            <person name="Barry K."/>
            <person name="Sandor L."/>
            <person name="Lee J."/>
            <person name="Lipzen A."/>
            <person name="Pangilinan J."/>
            <person name="LaButti K."/>
            <person name="Hainaut M."/>
            <person name="Henrissat B."/>
            <person name="Grigoriev I.V."/>
            <person name="Spatafora J.W."/>
            <person name="Aime M.C."/>
        </authorList>
    </citation>
    <scope>NUCLEOTIDE SEQUENCE [LARGE SCALE GENOMIC DNA]</scope>
    <source>
        <strain evidence="2 3">MCA 4186</strain>
    </source>
</reference>
<gene>
    <name evidence="2" type="ORF">FA09DRAFT_329672</name>
</gene>
<evidence type="ECO:0000313" key="2">
    <source>
        <dbReference type="EMBL" id="PWN98623.1"/>
    </source>
</evidence>
<dbReference type="OrthoDB" id="276721at2759"/>
<sequence length="318" mass="33309">MRLLVVGGNGFLGSCICKAALARGWAVDSISASGRPFVSPAGHQPAWSASKQMGWHKARADQPDEYAALAARADACVHTIGVLLEGEYKTGGVVGAAGSLAYAWSGGKIGGGDPMRRKNYGVMNRDMAITVAETFAASRAPSSGSATPSSPASQPNTPRRAPFVFISAADHSAPLVPRAYIETKRQAEAAIAQIPSLRGIFMRPGLMYHPALKPATTLPAALLDLSASVHKRLGALGVPTPAGLLRAASMLGPDVRPLANALESSPLHAETVARAVCAALEAEHYEGPLEVEEMRHMRPLPRQTEPLPVYNAPPPPPQ</sequence>
<keyword evidence="3" id="KW-1185">Reference proteome</keyword>
<dbReference type="RefSeq" id="XP_025598902.1">
    <property type="nucleotide sequence ID" value="XM_025742273.1"/>
</dbReference>
<name>A0A316ZEE8_9BASI</name>
<proteinExistence type="predicted"/>
<feature type="region of interest" description="Disordered" evidence="1">
    <location>
        <begin position="139"/>
        <end position="158"/>
    </location>
</feature>
<evidence type="ECO:0000313" key="3">
    <source>
        <dbReference type="Proteomes" id="UP000245946"/>
    </source>
</evidence>